<feature type="domain" description="Photolyase/cryptochrome alpha/beta" evidence="7">
    <location>
        <begin position="58"/>
        <end position="202"/>
    </location>
</feature>
<dbReference type="SUPFAM" id="SSF52425">
    <property type="entry name" value="Cryptochrome/photolyase, N-terminal domain"/>
    <property type="match status" value="1"/>
</dbReference>
<evidence type="ECO:0000256" key="5">
    <source>
        <dbReference type="PIRSR" id="PIRSR602081-2"/>
    </source>
</evidence>
<evidence type="ECO:0000256" key="4">
    <source>
        <dbReference type="PIRSR" id="PIRSR602081-1"/>
    </source>
</evidence>
<evidence type="ECO:0000259" key="7">
    <source>
        <dbReference type="PROSITE" id="PS51645"/>
    </source>
</evidence>
<dbReference type="Gene3D" id="1.25.40.80">
    <property type="match status" value="1"/>
</dbReference>
<dbReference type="Gene3D" id="1.10.579.10">
    <property type="entry name" value="DNA Cyclobutane Dipyrimidine Photolyase, subunit A, domain 3"/>
    <property type="match status" value="1"/>
</dbReference>
<dbReference type="InterPro" id="IPR006050">
    <property type="entry name" value="DNA_photolyase_N"/>
</dbReference>
<evidence type="ECO:0000256" key="2">
    <source>
        <dbReference type="ARBA" id="ARBA00022630"/>
    </source>
</evidence>
<dbReference type="PRINTS" id="PR00147">
    <property type="entry name" value="DNAPHOTLYASE"/>
</dbReference>
<evidence type="ECO:0000256" key="6">
    <source>
        <dbReference type="SAM" id="MobiDB-lite"/>
    </source>
</evidence>
<accession>A0A516AG64</accession>
<organism evidence="8">
    <name type="scientific">Lingulaulax polyedra</name>
    <name type="common">Dinoflagellate</name>
    <name type="synonym">Lingulodinium polyedra</name>
    <dbReference type="NCBI Taxonomy" id="160621"/>
    <lineage>
        <taxon>Eukaryota</taxon>
        <taxon>Sar</taxon>
        <taxon>Alveolata</taxon>
        <taxon>Dinophyceae</taxon>
        <taxon>Gonyaulacales</taxon>
        <taxon>Lingulodiniaceae</taxon>
        <taxon>Lingulaulax</taxon>
    </lineage>
</organism>
<dbReference type="AlphaFoldDB" id="A0A516AG64"/>
<dbReference type="Pfam" id="PF03441">
    <property type="entry name" value="FAD_binding_7"/>
    <property type="match status" value="1"/>
</dbReference>
<dbReference type="InterPro" id="IPR014729">
    <property type="entry name" value="Rossmann-like_a/b/a_fold"/>
</dbReference>
<proteinExistence type="evidence at transcript level"/>
<feature type="compositionally biased region" description="Basic and acidic residues" evidence="6">
    <location>
        <begin position="657"/>
        <end position="674"/>
    </location>
</feature>
<dbReference type="InterPro" id="IPR036134">
    <property type="entry name" value="Crypto/Photolyase_FAD-like_sf"/>
</dbReference>
<dbReference type="InterPro" id="IPR002081">
    <property type="entry name" value="Cryptochrome/DNA_photolyase_1"/>
</dbReference>
<dbReference type="PROSITE" id="PS51645">
    <property type="entry name" value="PHR_CRY_ALPHA_BETA"/>
    <property type="match status" value="1"/>
</dbReference>
<keyword evidence="3 4" id="KW-0274">FAD</keyword>
<feature type="binding site" evidence="4">
    <location>
        <position position="318"/>
    </location>
    <ligand>
        <name>FAD</name>
        <dbReference type="ChEBI" id="CHEBI:57692"/>
    </ligand>
</feature>
<reference evidence="8" key="1">
    <citation type="journal article" date="2019" name="Microorganisms">
        <title>DNA Damage Response Pathways in Dinoflagellates.</title>
        <authorList>
            <person name="Li C."/>
            <person name="Wong J."/>
        </authorList>
    </citation>
    <scope>NUCLEOTIDE SEQUENCE</scope>
</reference>
<comment type="similarity">
    <text evidence="1">Belongs to the DNA photolyase class-1 family.</text>
</comment>
<evidence type="ECO:0000313" key="8">
    <source>
        <dbReference type="EMBL" id="QDO16303.1"/>
    </source>
</evidence>
<keyword evidence="2 4" id="KW-0285">Flavoprotein</keyword>
<dbReference type="InterPro" id="IPR036155">
    <property type="entry name" value="Crypto/Photolyase_N_sf"/>
</dbReference>
<dbReference type="GO" id="GO:0000719">
    <property type="term" value="P:photoreactive repair"/>
    <property type="evidence" value="ECO:0007669"/>
    <property type="project" value="TreeGrafter"/>
</dbReference>
<comment type="cofactor">
    <cofactor evidence="4">
        <name>FAD</name>
        <dbReference type="ChEBI" id="CHEBI:57692"/>
    </cofactor>
    <text evidence="4">Binds 1 FAD per subunit.</text>
</comment>
<evidence type="ECO:0000256" key="3">
    <source>
        <dbReference type="ARBA" id="ARBA00022827"/>
    </source>
</evidence>
<dbReference type="GO" id="GO:0003904">
    <property type="term" value="F:deoxyribodipyrimidine photo-lyase activity"/>
    <property type="evidence" value="ECO:0007669"/>
    <property type="project" value="TreeGrafter"/>
</dbReference>
<dbReference type="GO" id="GO:0003677">
    <property type="term" value="F:DNA binding"/>
    <property type="evidence" value="ECO:0007669"/>
    <property type="project" value="TreeGrafter"/>
</dbReference>
<dbReference type="Gene3D" id="3.40.50.620">
    <property type="entry name" value="HUPs"/>
    <property type="match status" value="1"/>
</dbReference>
<dbReference type="PANTHER" id="PTHR11455">
    <property type="entry name" value="CRYPTOCHROME"/>
    <property type="match status" value="1"/>
</dbReference>
<feature type="site" description="Electron transfer via tryptophanyl radical" evidence="5">
    <location>
        <position position="461"/>
    </location>
</feature>
<dbReference type="InterPro" id="IPR005101">
    <property type="entry name" value="Cryptochr/Photolyase_FAD-bd"/>
</dbReference>
<evidence type="ECO:0000256" key="1">
    <source>
        <dbReference type="ARBA" id="ARBA00005862"/>
    </source>
</evidence>
<feature type="region of interest" description="Disordered" evidence="6">
    <location>
        <begin position="18"/>
        <end position="41"/>
    </location>
</feature>
<dbReference type="EMBL" id="MN125836">
    <property type="protein sequence ID" value="QDO16303.1"/>
    <property type="molecule type" value="mRNA"/>
</dbReference>
<protein>
    <submittedName>
        <fullName evidence="8">Cryptochrome DASH</fullName>
    </submittedName>
</protein>
<feature type="site" description="Electron transfer via tryptophanyl radical" evidence="5">
    <location>
        <position position="484"/>
    </location>
</feature>
<dbReference type="Pfam" id="PF00875">
    <property type="entry name" value="DNA_photolyase"/>
    <property type="match status" value="1"/>
</dbReference>
<dbReference type="GO" id="GO:0071949">
    <property type="term" value="F:FAD binding"/>
    <property type="evidence" value="ECO:0007669"/>
    <property type="project" value="TreeGrafter"/>
</dbReference>
<feature type="region of interest" description="Disordered" evidence="6">
    <location>
        <begin position="652"/>
        <end position="710"/>
    </location>
</feature>
<dbReference type="PANTHER" id="PTHR11455:SF22">
    <property type="entry name" value="CRYPTOCHROME DASH"/>
    <property type="match status" value="1"/>
</dbReference>
<feature type="site" description="Electron transfer via tryptophanyl radical" evidence="5">
    <location>
        <position position="408"/>
    </location>
</feature>
<dbReference type="SUPFAM" id="SSF48173">
    <property type="entry name" value="Cryptochrome/photolyase FAD-binding domain"/>
    <property type="match status" value="1"/>
</dbReference>
<sequence length="710" mass="78398">MPARARWKPVLVGSEPVAADGAKAVGGEKDEDSAGHPVAAAPEAGRAATGCSASDGPVFVVWHKCSDLRLQDHEPTVRAHRRAGHAQGGCVLHLHLVEQEYLLGRTRLAGLPRCGERRACFWRGCIDDLAGQLRQRGQDLLVCHDGPDGAAAFFARLCGLLQVHAVFAHRELCDEEIQVEGQVRDALAKLGVALETCWGGLTVHHIEDLCFDAADRRQMPPYKGEFFKAVRRCKVRQPMPVPSAIAPPPALLPILSLGHRGSEGGALELLRSLGAPTCWTPPQDGVGRAQDVAWDGGETAALQRLHHYVWEMDGLRGYVGATESFMHGDQNAVNAGTHLSPWLAFGCISARAVVCEARAYERARGKCDGAQRVYKELVFRDYFRFSLLTWGSRIFHLKGPFGTVGLEWRSDRELFRRWQRGETGFPFVDAGMRELAATGWISHLHRQCCAAFLVRDLRLDWRMGAEHFESLLLDHTPDANYGNWSYRILQRPCLVAGGCPVTEHLTTLEVIAWPVVHDAFLEHTLAWLPELRGLPRDLAREPWRLEAKAGRRVSVAQYKDSPLWFCSANRVNWKYEYSWLCGHAWTVDSSGGGCGGGRDFRLGVHYPRPMVPPLNLEVDMDRLPVRHGWGDTPKGDRPHVWGRPGLAVGHSFYPPAREGRNVDAGEMKEAEGRDSGATTQGAVAKAAKPSGRRWSAGEGAKKRGPPWQGA</sequence>
<name>A0A516AG64_LINPO</name>